<feature type="compositionally biased region" description="Basic and acidic residues" evidence="3">
    <location>
        <begin position="783"/>
        <end position="797"/>
    </location>
</feature>
<gene>
    <name evidence="4" type="ORF">PROFUN_10437</name>
</gene>
<dbReference type="PANTHER" id="PTHR15157:SF5">
    <property type="entry name" value="UV RADIATION RESISTANCE-ASSOCIATED GENE PROTEIN"/>
    <property type="match status" value="1"/>
</dbReference>
<evidence type="ECO:0000256" key="2">
    <source>
        <dbReference type="SAM" id="Coils"/>
    </source>
</evidence>
<feature type="compositionally biased region" description="Polar residues" evidence="3">
    <location>
        <begin position="283"/>
        <end position="297"/>
    </location>
</feature>
<protein>
    <recommendedName>
        <fullName evidence="6">F-box domain-containing protein</fullName>
    </recommendedName>
</protein>
<feature type="compositionally biased region" description="Polar residues" evidence="3">
    <location>
        <begin position="731"/>
        <end position="748"/>
    </location>
</feature>
<dbReference type="AlphaFoldDB" id="A0A2P6NDX6"/>
<evidence type="ECO:0000256" key="3">
    <source>
        <dbReference type="SAM" id="MobiDB-lite"/>
    </source>
</evidence>
<dbReference type="Gene3D" id="1.20.1280.50">
    <property type="match status" value="1"/>
</dbReference>
<dbReference type="EMBL" id="MDYQ01000109">
    <property type="protein sequence ID" value="PRP82166.1"/>
    <property type="molecule type" value="Genomic_DNA"/>
</dbReference>
<feature type="region of interest" description="Disordered" evidence="3">
    <location>
        <begin position="281"/>
        <end position="320"/>
    </location>
</feature>
<evidence type="ECO:0000256" key="1">
    <source>
        <dbReference type="ARBA" id="ARBA00023054"/>
    </source>
</evidence>
<evidence type="ECO:0008006" key="6">
    <source>
        <dbReference type="Google" id="ProtNLM"/>
    </source>
</evidence>
<feature type="coiled-coil region" evidence="2">
    <location>
        <begin position="377"/>
        <end position="404"/>
    </location>
</feature>
<feature type="compositionally biased region" description="Basic and acidic residues" evidence="3">
    <location>
        <begin position="300"/>
        <end position="320"/>
    </location>
</feature>
<dbReference type="InParanoid" id="A0A2P6NDX6"/>
<dbReference type="STRING" id="1890364.A0A2P6NDX6"/>
<dbReference type="SUPFAM" id="SSF81383">
    <property type="entry name" value="F-box domain"/>
    <property type="match status" value="1"/>
</dbReference>
<feature type="region of interest" description="Disordered" evidence="3">
    <location>
        <begin position="113"/>
        <end position="132"/>
    </location>
</feature>
<dbReference type="GO" id="GO:0035493">
    <property type="term" value="P:SNARE complex assembly"/>
    <property type="evidence" value="ECO:0007669"/>
    <property type="project" value="TreeGrafter"/>
</dbReference>
<dbReference type="Pfam" id="PF10186">
    <property type="entry name" value="ATG14"/>
    <property type="match status" value="1"/>
</dbReference>
<dbReference type="OrthoDB" id="550575at2759"/>
<proteinExistence type="predicted"/>
<feature type="region of interest" description="Disordered" evidence="3">
    <location>
        <begin position="773"/>
        <end position="799"/>
    </location>
</feature>
<dbReference type="GO" id="GO:0000323">
    <property type="term" value="C:lytic vacuole"/>
    <property type="evidence" value="ECO:0007669"/>
    <property type="project" value="TreeGrafter"/>
</dbReference>
<sequence length="843" mass="95947">MISFGNEWVTEIEGDNDQFDCPPLLRRRDRTKIIERDPSLEEIRRQLQFSPERPPSKYFRLSNVPRKSEVNVPVCTETVSPISIAKENTKDDTQMRKCFTTPNIQNRVTSNSLDTSTEIEPPGSPPYCTQEKTSTKRGYNVSWVDLSIHNSHQYHIKEAIKKRRTEMDQEQAEMRVTNAVEQLNYDVFFIIISFMDAQQVLSCVPLVCRMWLDITKSKKLWQILYSRRWNHFEVLIPPRAKYVASILQVVSGSPMHEPPRYQELPYEIALESGHPPVTARRLTFSSPSPIRNRTPAQVESDLKKHYQESSEDSNGQRKKELTVSREWILWNSTSDDNAPRNSSAQNTCVTCKQNFIERRSLCSSCVKDSVGEQLSIIQAKLEKLHRMREKNDTLRSQVQAKIEKEKSAVTRREEINSSKARTNRCQERFLSLQMQTEDIKATTELIQTNNRNRSHALDVAERLVKDRNKVRVPCEQKIRQLMHNRKYLVAELVSFFPLKNYTEEQCYVLNVRLKDNYTQWKDLPPEIVATGISHILQILASLSGYVNVPLPYKTEFLGSRSYIWREGSQRKYLLYHSEPEFHIALEMLNWNVVHLCGSQGVHISSNDHDSTVPNLIRAIQSPNLGSDQPPDQASPPPARSDEYHSSFSLSSSFGGFHGERKTHRQRSSTHALKAPKPETERPRSTSFTAFSLPSSIDTTLEAIAPSHDPSHPSTSTTTPIPTASTPPKSTLITNPSTPTTHSEASASPSTVGYGSIFNWLSASSYSLASSVLSTTEQSTSPNKTDEREEGGKEKSVDEDFVVIEEGLPPTLDDDEGIAHFERAIYIDKVVLPRPSKRSHIPPE</sequence>
<dbReference type="PANTHER" id="PTHR15157">
    <property type="entry name" value="UV RADIATION RESISTANCE-ASSOCIATED GENE PROTEIN"/>
    <property type="match status" value="1"/>
</dbReference>
<dbReference type="InterPro" id="IPR036047">
    <property type="entry name" value="F-box-like_dom_sf"/>
</dbReference>
<feature type="compositionally biased region" description="Polar residues" evidence="3">
    <location>
        <begin position="684"/>
        <end position="698"/>
    </location>
</feature>
<dbReference type="Proteomes" id="UP000241769">
    <property type="component" value="Unassembled WGS sequence"/>
</dbReference>
<dbReference type="InterPro" id="IPR018791">
    <property type="entry name" value="UV_resistance/autophagy_Atg14"/>
</dbReference>
<keyword evidence="5" id="KW-1185">Reference proteome</keyword>
<evidence type="ECO:0000313" key="4">
    <source>
        <dbReference type="EMBL" id="PRP82166.1"/>
    </source>
</evidence>
<keyword evidence="1 2" id="KW-0175">Coiled coil</keyword>
<accession>A0A2P6NDX6</accession>
<organism evidence="4 5">
    <name type="scientific">Planoprotostelium fungivorum</name>
    <dbReference type="NCBI Taxonomy" id="1890364"/>
    <lineage>
        <taxon>Eukaryota</taxon>
        <taxon>Amoebozoa</taxon>
        <taxon>Evosea</taxon>
        <taxon>Variosea</taxon>
        <taxon>Cavosteliida</taxon>
        <taxon>Cavosteliaceae</taxon>
        <taxon>Planoprotostelium</taxon>
    </lineage>
</organism>
<dbReference type="GO" id="GO:0032991">
    <property type="term" value="C:protein-containing complex"/>
    <property type="evidence" value="ECO:0007669"/>
    <property type="project" value="UniProtKB-ARBA"/>
</dbReference>
<comment type="caution">
    <text evidence="4">The sequence shown here is derived from an EMBL/GenBank/DDBJ whole genome shotgun (WGS) entry which is preliminary data.</text>
</comment>
<dbReference type="GO" id="GO:0000149">
    <property type="term" value="F:SNARE binding"/>
    <property type="evidence" value="ECO:0007669"/>
    <property type="project" value="TreeGrafter"/>
</dbReference>
<evidence type="ECO:0000313" key="5">
    <source>
        <dbReference type="Proteomes" id="UP000241769"/>
    </source>
</evidence>
<feature type="compositionally biased region" description="Low complexity" evidence="3">
    <location>
        <begin position="705"/>
        <end position="730"/>
    </location>
</feature>
<feature type="region of interest" description="Disordered" evidence="3">
    <location>
        <begin position="620"/>
        <end position="748"/>
    </location>
</feature>
<name>A0A2P6NDX6_9EUKA</name>
<feature type="compositionally biased region" description="Low complexity" evidence="3">
    <location>
        <begin position="645"/>
        <end position="654"/>
    </location>
</feature>
<reference evidence="4 5" key="1">
    <citation type="journal article" date="2018" name="Genome Biol. Evol.">
        <title>Multiple Roots of Fruiting Body Formation in Amoebozoa.</title>
        <authorList>
            <person name="Hillmann F."/>
            <person name="Forbes G."/>
            <person name="Novohradska S."/>
            <person name="Ferling I."/>
            <person name="Riege K."/>
            <person name="Groth M."/>
            <person name="Westermann M."/>
            <person name="Marz M."/>
            <person name="Spaller T."/>
            <person name="Winckler T."/>
            <person name="Schaap P."/>
            <person name="Glockner G."/>
        </authorList>
    </citation>
    <scope>NUCLEOTIDE SEQUENCE [LARGE SCALE GENOMIC DNA]</scope>
    <source>
        <strain evidence="4 5">Jena</strain>
    </source>
</reference>
<dbReference type="GO" id="GO:0005768">
    <property type="term" value="C:endosome"/>
    <property type="evidence" value="ECO:0007669"/>
    <property type="project" value="TreeGrafter"/>
</dbReference>